<dbReference type="RefSeq" id="WP_323691591.1">
    <property type="nucleotide sequence ID" value="NZ_CP116341.1"/>
</dbReference>
<dbReference type="EMBL" id="CP116341">
    <property type="protein sequence ID" value="WOV83903.1"/>
    <property type="molecule type" value="Genomic_DNA"/>
</dbReference>
<feature type="domain" description="Tape measure protein N-terminal" evidence="2">
    <location>
        <begin position="87"/>
        <end position="280"/>
    </location>
</feature>
<reference evidence="3 4" key="1">
    <citation type="submission" date="2023-01" db="EMBL/GenBank/DDBJ databases">
        <title>Sporosarcina sp. nov., isolated from Korean tranditional fermented seafood 'Jeotgal'.</title>
        <authorList>
            <person name="Yang A.-I."/>
        </authorList>
    </citation>
    <scope>NUCLEOTIDE SEQUENCE [LARGE SCALE GENOMIC DNA]</scope>
    <source>
        <strain evidence="3 4">B2O-1</strain>
    </source>
</reference>
<keyword evidence="1" id="KW-1133">Transmembrane helix</keyword>
<dbReference type="InterPro" id="IPR013491">
    <property type="entry name" value="Tape_meas_N"/>
</dbReference>
<evidence type="ECO:0000256" key="1">
    <source>
        <dbReference type="SAM" id="Phobius"/>
    </source>
</evidence>
<dbReference type="NCBIfam" id="TIGR02675">
    <property type="entry name" value="tape_meas_nterm"/>
    <property type="match status" value="1"/>
</dbReference>
<dbReference type="Pfam" id="PF20155">
    <property type="entry name" value="TMP_3"/>
    <property type="match status" value="1"/>
</dbReference>
<feature type="transmembrane region" description="Helical" evidence="1">
    <location>
        <begin position="396"/>
        <end position="418"/>
    </location>
</feature>
<evidence type="ECO:0000259" key="2">
    <source>
        <dbReference type="Pfam" id="PF20155"/>
    </source>
</evidence>
<gene>
    <name evidence="3" type="ORF">PGH26_13620</name>
</gene>
<keyword evidence="4" id="KW-1185">Reference proteome</keyword>
<dbReference type="Proteomes" id="UP001303532">
    <property type="component" value="Chromosome"/>
</dbReference>
<keyword evidence="1" id="KW-0472">Membrane</keyword>
<evidence type="ECO:0000313" key="4">
    <source>
        <dbReference type="Proteomes" id="UP001303532"/>
    </source>
</evidence>
<protein>
    <submittedName>
        <fullName evidence="3">Tape measure protein</fullName>
    </submittedName>
</protein>
<feature type="transmembrane region" description="Helical" evidence="1">
    <location>
        <begin position="489"/>
        <end position="507"/>
    </location>
</feature>
<name>A0ABZ0KUU5_9BACL</name>
<keyword evidence="1" id="KW-0812">Transmembrane</keyword>
<sequence length="655" mass="69714">MAGNRVISAVLTLKDKDFGTTAQKSASAMKDLERKTKHSGNTISKFGKSATASLKGVAAGASSIVAAIGVTKALSGAFNMVRSSVTSAFDRIDTMERFERTMTTITGSSEQVKAALEATRDAVTGTGYGLDTAAQSVQNFVTRGMDINKATKTVAQWGDAVAFYGDGSNEQFETVSDAIGKMYSSGKVSLDQLNRLTDVGINATDMYAKAVGRDSTSVAKDLSKGKISAEEFFDVVGTAMMEGTNGVQKVAGAAKEAGASWGNTWTNMRASVTRGVEDIIKNVDKMLVSNGLPDMRSMVSNFGKKFESVLLSASDKIPLLSGGIVGMYTAVKPGLDWLKDTAFPAIKTELQSAFETSRPVLEWIKDNAFPAIVEAAKTVVEGFTDLYNFVKDNLPLLTPIVAGVTTTVLAFKGAVVLVEGAMKAWQAATIAVEVATALLNGTLTLSPLGWVALAIGGVVAAGIALYQNWDTVKAKTAELWQKLQDNPLMALALGPMGVLVATGVTLYKNFDKIKATFNAFKETIKNFVLPKWVATIGKTLAGAAEKVRGIAGGRAPMDSFAVGTNRVTHDQVAQIHKDEMIVPAVQSRNARKQGININNIDKQKESPVRPVQVKSSSSKGSNNVFNININGHNLTVDQIMNEMVRKIERANFNMA</sequence>
<proteinExistence type="predicted"/>
<accession>A0ABZ0KUU5</accession>
<evidence type="ECO:0000313" key="3">
    <source>
        <dbReference type="EMBL" id="WOV83903.1"/>
    </source>
</evidence>
<organism evidence="3 4">
    <name type="scientific">Sporosarcina jeotgali</name>
    <dbReference type="NCBI Taxonomy" id="3020056"/>
    <lineage>
        <taxon>Bacteria</taxon>
        <taxon>Bacillati</taxon>
        <taxon>Bacillota</taxon>
        <taxon>Bacilli</taxon>
        <taxon>Bacillales</taxon>
        <taxon>Caryophanaceae</taxon>
        <taxon>Sporosarcina</taxon>
    </lineage>
</organism>